<evidence type="ECO:0000256" key="10">
    <source>
        <dbReference type="PROSITE-ProRule" id="PRU01240"/>
    </source>
</evidence>
<dbReference type="RefSeq" id="XP_044960699.1">
    <property type="nucleotide sequence ID" value="XM_045104764.1"/>
</dbReference>
<dbReference type="Proteomes" id="UP000011116">
    <property type="component" value="Chromosome 7H"/>
</dbReference>
<dbReference type="Gramene" id="HORVU.MOREX.r2.7HG0613040.1">
    <property type="protein sequence ID" value="HORVU.MOREX.r2.7HG0613040.1.CDS.1"/>
    <property type="gene ID" value="HORVU.MOREX.r2.7HG0613040"/>
</dbReference>
<proteinExistence type="inferred from homology"/>
<organism evidence="14 15">
    <name type="scientific">Hordeum vulgare subsp. vulgare</name>
    <name type="common">Domesticated barley</name>
    <dbReference type="NCBI Taxonomy" id="112509"/>
    <lineage>
        <taxon>Eukaryota</taxon>
        <taxon>Viridiplantae</taxon>
        <taxon>Streptophyta</taxon>
        <taxon>Embryophyta</taxon>
        <taxon>Tracheophyta</taxon>
        <taxon>Spermatophyta</taxon>
        <taxon>Magnoliopsida</taxon>
        <taxon>Liliopsida</taxon>
        <taxon>Poales</taxon>
        <taxon>Poaceae</taxon>
        <taxon>BOP clade</taxon>
        <taxon>Pooideae</taxon>
        <taxon>Triticodae</taxon>
        <taxon>Triticeae</taxon>
        <taxon>Hordeinae</taxon>
        <taxon>Hordeum</taxon>
    </lineage>
</organism>
<comment type="similarity">
    <text evidence="2 10">Belongs to the peptidase S8 family.</text>
</comment>
<dbReference type="InterPro" id="IPR037045">
    <property type="entry name" value="S8pro/Inhibitor_I9_sf"/>
</dbReference>
<sequence>MPAVARAASPLRRRPSHSTAAGALLVYYVHRTMWPWVALVLVALYSRPAAAAAETVAAASYIVHMDKSAVPVVFSSHLRWYESTLAAAAPGADMFYVYDHAMHGFAARLHADELDRLRRSPGFVSCYRDDARAVRDTTHTPEFLGLGVGAAGGIWEASDYGENMIIGVVDTGVWPESANFRDDGLPPVPARWKGFCESGIAFDAAKACNRKLVGARKYNKGLIANNSNVTIAVDSPRDTEGHGTHTSSTAAGSPVSGASFFGYGRGVARGMAPRARVAVYKALWDDNAYASDILAAMDQAIADGVDVLSLSLGFNGRQLYEDPVAIGAFAAMQRGVFVSTSAGNDGPDPGYIRNGSPWVLTVAAGTVDREFSAIVRLGDGTTLVGESLYAGTPHRLGNARLVLLGLCDNDTALSESRDKVVLCDVPYIDALSPAISAVKAANVRAGLFLSNDTLREQYESFPFPGVILKPRDAPALLHYIQSSRAPKASIKFAVTVVDTKPAPQVATYSSRGPSRSCPTVLKPDLLAPGSLILASWAENASVTDAGTQPLFSKFNVISGTSMACPHASGVAALIKAVHPEWSPAAVRSAMMTTASAVDNTLAPIKDRADGIEYAAYPLAMGSGHIDPNRSLDPGLVYDAGPDDYIKLMCAMNFTTAQIKTVAQSPGPVDCTGGATHDLNYPSFIAFFDYDGGEKTFARAVTNVGDGPARYNATVEGLDGVKVKVSVMPNRLVFGGKHEKQRYTVVVRVGGRQITPEQVLYGSLTWVDDTGKYTVRSPIVVASTTLSRP</sequence>
<feature type="domain" description="Inhibitor I9" evidence="12">
    <location>
        <begin position="60"/>
        <end position="132"/>
    </location>
</feature>
<evidence type="ECO:0000259" key="11">
    <source>
        <dbReference type="Pfam" id="PF00082"/>
    </source>
</evidence>
<dbReference type="Gene3D" id="2.60.40.2310">
    <property type="match status" value="1"/>
</dbReference>
<dbReference type="InterPro" id="IPR010259">
    <property type="entry name" value="S8pro/Inhibitor_I9"/>
</dbReference>
<comment type="subcellular location">
    <subcellularLocation>
        <location evidence="1">Secreted</location>
    </subcellularLocation>
</comment>
<dbReference type="SMR" id="A0A8I7BFH6"/>
<keyword evidence="8" id="KW-0325">Glycoprotein</keyword>
<name>A0A8I7BFH6_HORVV</name>
<evidence type="ECO:0000259" key="13">
    <source>
        <dbReference type="Pfam" id="PF17766"/>
    </source>
</evidence>
<feature type="active site" description="Charge relay system" evidence="9 10">
    <location>
        <position position="170"/>
    </location>
</feature>
<keyword evidence="7 10" id="KW-0720">Serine protease</keyword>
<dbReference type="Pfam" id="PF05922">
    <property type="entry name" value="Inhibitor_I9"/>
    <property type="match status" value="1"/>
</dbReference>
<dbReference type="SUPFAM" id="SSF54897">
    <property type="entry name" value="Protease propeptides/inhibitors"/>
    <property type="match status" value="1"/>
</dbReference>
<dbReference type="CDD" id="cd02120">
    <property type="entry name" value="PA_subtilisin_like"/>
    <property type="match status" value="1"/>
</dbReference>
<dbReference type="Pfam" id="PF17766">
    <property type="entry name" value="fn3_6"/>
    <property type="match status" value="1"/>
</dbReference>
<evidence type="ECO:0000256" key="6">
    <source>
        <dbReference type="ARBA" id="ARBA00022801"/>
    </source>
</evidence>
<keyword evidence="6 10" id="KW-0378">Hydrolase</keyword>
<evidence type="ECO:0000256" key="5">
    <source>
        <dbReference type="ARBA" id="ARBA00022729"/>
    </source>
</evidence>
<evidence type="ECO:0000256" key="2">
    <source>
        <dbReference type="ARBA" id="ARBA00011073"/>
    </source>
</evidence>
<evidence type="ECO:0000256" key="4">
    <source>
        <dbReference type="ARBA" id="ARBA00022670"/>
    </source>
</evidence>
<evidence type="ECO:0000256" key="9">
    <source>
        <dbReference type="PIRSR" id="PIRSR615500-1"/>
    </source>
</evidence>
<dbReference type="InterPro" id="IPR015500">
    <property type="entry name" value="Peptidase_S8_subtilisin-rel"/>
</dbReference>
<protein>
    <recommendedName>
        <fullName evidence="16">Subtilisin-like protease</fullName>
    </recommendedName>
</protein>
<gene>
    <name evidence="14" type="primary">LOC123411803</name>
</gene>
<dbReference type="Gene3D" id="3.40.50.200">
    <property type="entry name" value="Peptidase S8/S53 domain"/>
    <property type="match status" value="1"/>
</dbReference>
<evidence type="ECO:0000256" key="7">
    <source>
        <dbReference type="ARBA" id="ARBA00022825"/>
    </source>
</evidence>
<dbReference type="GeneID" id="123411803"/>
<dbReference type="InterPro" id="IPR036852">
    <property type="entry name" value="Peptidase_S8/S53_dom_sf"/>
</dbReference>
<dbReference type="PRINTS" id="PR00723">
    <property type="entry name" value="SUBTILISIN"/>
</dbReference>
<dbReference type="SUPFAM" id="SSF52743">
    <property type="entry name" value="Subtilisin-like"/>
    <property type="match status" value="1"/>
</dbReference>
<keyword evidence="3" id="KW-0964">Secreted</keyword>
<dbReference type="FunFam" id="3.30.70.80:FF:000003">
    <property type="entry name" value="Subtilisin-like protease SBT1.9"/>
    <property type="match status" value="1"/>
</dbReference>
<dbReference type="Pfam" id="PF00082">
    <property type="entry name" value="Peptidase_S8"/>
    <property type="match status" value="1"/>
</dbReference>
<keyword evidence="5" id="KW-0732">Signal</keyword>
<dbReference type="Gene3D" id="3.30.70.80">
    <property type="entry name" value="Peptidase S8 propeptide/proteinase inhibitor I9"/>
    <property type="match status" value="1"/>
</dbReference>
<dbReference type="Gene3D" id="3.50.30.30">
    <property type="match status" value="1"/>
</dbReference>
<dbReference type="PANTHER" id="PTHR10795">
    <property type="entry name" value="PROPROTEIN CONVERTASE SUBTILISIN/KEXIN"/>
    <property type="match status" value="1"/>
</dbReference>
<feature type="active site" description="Charge relay system" evidence="9 10">
    <location>
        <position position="242"/>
    </location>
</feature>
<dbReference type="InterPro" id="IPR000209">
    <property type="entry name" value="Peptidase_S8/S53_dom"/>
</dbReference>
<accession>A0A8I7BFH6</accession>
<dbReference type="AlphaFoldDB" id="A0A8I7BFH6"/>
<dbReference type="CDD" id="cd04852">
    <property type="entry name" value="Peptidases_S8_3"/>
    <property type="match status" value="1"/>
</dbReference>
<dbReference type="OMA" id="GVFSSHQ"/>
<dbReference type="GO" id="GO:0006508">
    <property type="term" value="P:proteolysis"/>
    <property type="evidence" value="ECO:0007669"/>
    <property type="project" value="UniProtKB-KW"/>
</dbReference>
<reference evidence="15" key="1">
    <citation type="journal article" date="2012" name="Nature">
        <title>A physical, genetic and functional sequence assembly of the barley genome.</title>
        <authorList>
            <consortium name="The International Barley Genome Sequencing Consortium"/>
            <person name="Mayer K.F."/>
            <person name="Waugh R."/>
            <person name="Brown J.W."/>
            <person name="Schulman A."/>
            <person name="Langridge P."/>
            <person name="Platzer M."/>
            <person name="Fincher G.B."/>
            <person name="Muehlbauer G.J."/>
            <person name="Sato K."/>
            <person name="Close T.J."/>
            <person name="Wise R.P."/>
            <person name="Stein N."/>
        </authorList>
    </citation>
    <scope>NUCLEOTIDE SEQUENCE [LARGE SCALE GENOMIC DNA]</scope>
    <source>
        <strain evidence="15">cv. Morex</strain>
    </source>
</reference>
<dbReference type="InterPro" id="IPR041469">
    <property type="entry name" value="Subtilisin-like_FN3"/>
</dbReference>
<evidence type="ECO:0000259" key="12">
    <source>
        <dbReference type="Pfam" id="PF05922"/>
    </source>
</evidence>
<feature type="active site" description="Charge relay system" evidence="9 10">
    <location>
        <position position="561"/>
    </location>
</feature>
<feature type="domain" description="Subtilisin-like protease fibronectin type-III" evidence="13">
    <location>
        <begin position="677"/>
        <end position="780"/>
    </location>
</feature>
<reference evidence="14" key="3">
    <citation type="submission" date="2022-01" db="UniProtKB">
        <authorList>
            <consortium name="EnsemblPlants"/>
        </authorList>
    </citation>
    <scope>IDENTIFICATION</scope>
    <source>
        <strain evidence="14">subsp. vulgare</strain>
    </source>
</reference>
<dbReference type="InterPro" id="IPR034197">
    <property type="entry name" value="Peptidases_S8_3"/>
</dbReference>
<dbReference type="OrthoDB" id="206201at2759"/>
<evidence type="ECO:0000313" key="14">
    <source>
        <dbReference type="EnsemblPlants" id="HORVU.MOREX.r3.7HG0739080.1.CDS1"/>
    </source>
</evidence>
<feature type="domain" description="Peptidase S8/S53" evidence="11">
    <location>
        <begin position="161"/>
        <end position="598"/>
    </location>
</feature>
<dbReference type="PROSITE" id="PS00138">
    <property type="entry name" value="SUBTILASE_SER"/>
    <property type="match status" value="1"/>
</dbReference>
<dbReference type="EnsemblPlants" id="HORVU.MOREX.r3.7HG0739080.1">
    <property type="protein sequence ID" value="HORVU.MOREX.r3.7HG0739080.1.CDS1"/>
    <property type="gene ID" value="HORVU.MOREX.r3.7HG0739080"/>
</dbReference>
<evidence type="ECO:0000256" key="3">
    <source>
        <dbReference type="ARBA" id="ARBA00022525"/>
    </source>
</evidence>
<evidence type="ECO:0000256" key="1">
    <source>
        <dbReference type="ARBA" id="ARBA00004613"/>
    </source>
</evidence>
<dbReference type="InterPro" id="IPR023828">
    <property type="entry name" value="Peptidase_S8_Ser-AS"/>
</dbReference>
<dbReference type="FunFam" id="3.40.50.200:FF:000006">
    <property type="entry name" value="Subtilisin-like protease SBT1.5"/>
    <property type="match status" value="1"/>
</dbReference>
<evidence type="ECO:0000256" key="8">
    <source>
        <dbReference type="ARBA" id="ARBA00023180"/>
    </source>
</evidence>
<dbReference type="GO" id="GO:0004252">
    <property type="term" value="F:serine-type endopeptidase activity"/>
    <property type="evidence" value="ECO:0000318"/>
    <property type="project" value="GO_Central"/>
</dbReference>
<dbReference type="GO" id="GO:0005576">
    <property type="term" value="C:extracellular region"/>
    <property type="evidence" value="ECO:0000318"/>
    <property type="project" value="GO_Central"/>
</dbReference>
<evidence type="ECO:0008006" key="16">
    <source>
        <dbReference type="Google" id="ProtNLM"/>
    </source>
</evidence>
<dbReference type="PROSITE" id="PS51892">
    <property type="entry name" value="SUBTILASE"/>
    <property type="match status" value="1"/>
</dbReference>
<dbReference type="Gramene" id="HORVU.MOREX.r3.7HG0739080.1">
    <property type="protein sequence ID" value="HORVU.MOREX.r3.7HG0739080.1.CDS1"/>
    <property type="gene ID" value="HORVU.MOREX.r3.7HG0739080"/>
</dbReference>
<keyword evidence="15" id="KW-1185">Reference proteome</keyword>
<evidence type="ECO:0000313" key="15">
    <source>
        <dbReference type="Proteomes" id="UP000011116"/>
    </source>
</evidence>
<reference evidence="14" key="2">
    <citation type="submission" date="2020-10" db="EMBL/GenBank/DDBJ databases">
        <authorList>
            <person name="Scholz U."/>
            <person name="Mascher M."/>
            <person name="Fiebig A."/>
        </authorList>
    </citation>
    <scope>NUCLEOTIDE SEQUENCE [LARGE SCALE GENOMIC DNA]</scope>
    <source>
        <strain evidence="14">cv. Morex</strain>
    </source>
</reference>
<dbReference type="KEGG" id="hvg:123411803"/>
<keyword evidence="4 10" id="KW-0645">Protease</keyword>
<dbReference type="InterPro" id="IPR045051">
    <property type="entry name" value="SBT"/>
</dbReference>